<dbReference type="PANTHER" id="PTHR46481">
    <property type="entry name" value="ZINC FINGER BED DOMAIN-CONTAINING PROTEIN 4"/>
    <property type="match status" value="1"/>
</dbReference>
<keyword evidence="2" id="KW-0479">Metal-binding</keyword>
<evidence type="ECO:0000256" key="1">
    <source>
        <dbReference type="ARBA" id="ARBA00004123"/>
    </source>
</evidence>
<keyword evidence="3" id="KW-0863">Zinc-finger</keyword>
<gene>
    <name evidence="6" type="ORF">GMARGA_LOCUS34132</name>
</gene>
<organism evidence="6 7">
    <name type="scientific">Gigaspora margarita</name>
    <dbReference type="NCBI Taxonomy" id="4874"/>
    <lineage>
        <taxon>Eukaryota</taxon>
        <taxon>Fungi</taxon>
        <taxon>Fungi incertae sedis</taxon>
        <taxon>Mucoromycota</taxon>
        <taxon>Glomeromycotina</taxon>
        <taxon>Glomeromycetes</taxon>
        <taxon>Diversisporales</taxon>
        <taxon>Gigasporaceae</taxon>
        <taxon>Gigaspora</taxon>
    </lineage>
</organism>
<dbReference type="PANTHER" id="PTHR46481:SF10">
    <property type="entry name" value="ZINC FINGER BED DOMAIN-CONTAINING PROTEIN 39"/>
    <property type="match status" value="1"/>
</dbReference>
<dbReference type="SUPFAM" id="SSF53098">
    <property type="entry name" value="Ribonuclease H-like"/>
    <property type="match status" value="1"/>
</dbReference>
<comment type="caution">
    <text evidence="6">The sequence shown here is derived from an EMBL/GenBank/DDBJ whole genome shotgun (WGS) entry which is preliminary data.</text>
</comment>
<dbReference type="InterPro" id="IPR012337">
    <property type="entry name" value="RNaseH-like_sf"/>
</dbReference>
<dbReference type="Proteomes" id="UP000789901">
    <property type="component" value="Unassembled WGS sequence"/>
</dbReference>
<feature type="non-terminal residue" evidence="6">
    <location>
        <position position="124"/>
    </location>
</feature>
<keyword evidence="5" id="KW-0539">Nucleus</keyword>
<evidence type="ECO:0000313" key="7">
    <source>
        <dbReference type="Proteomes" id="UP000789901"/>
    </source>
</evidence>
<evidence type="ECO:0000256" key="3">
    <source>
        <dbReference type="ARBA" id="ARBA00022771"/>
    </source>
</evidence>
<evidence type="ECO:0000256" key="5">
    <source>
        <dbReference type="ARBA" id="ARBA00023242"/>
    </source>
</evidence>
<evidence type="ECO:0000313" key="6">
    <source>
        <dbReference type="EMBL" id="CAG8838758.1"/>
    </source>
</evidence>
<keyword evidence="7" id="KW-1185">Reference proteome</keyword>
<evidence type="ECO:0000256" key="4">
    <source>
        <dbReference type="ARBA" id="ARBA00022833"/>
    </source>
</evidence>
<name>A0ABN7WR67_GIGMA</name>
<evidence type="ECO:0000256" key="2">
    <source>
        <dbReference type="ARBA" id="ARBA00022723"/>
    </source>
</evidence>
<reference evidence="6 7" key="1">
    <citation type="submission" date="2021-06" db="EMBL/GenBank/DDBJ databases">
        <authorList>
            <person name="Kallberg Y."/>
            <person name="Tangrot J."/>
            <person name="Rosling A."/>
        </authorList>
    </citation>
    <scope>NUCLEOTIDE SEQUENCE [LARGE SCALE GENOMIC DNA]</scope>
    <source>
        <strain evidence="6 7">120-4 pot B 10/14</strain>
    </source>
</reference>
<keyword evidence="4" id="KW-0862">Zinc</keyword>
<sequence>MLDLWMSPNNKGFIAITAHYIDDNWALQEVIIDFGLMSRKHNGTNIVNGFFKVLENYDITSKILAITLDNAANNNILVQELETKLRDVSNIEWDSECLQFWCFNHILNSAVQTALNCIKDVVNM</sequence>
<comment type="subcellular location">
    <subcellularLocation>
        <location evidence="1">Nucleus</location>
    </subcellularLocation>
</comment>
<protein>
    <submittedName>
        <fullName evidence="6">8231_t:CDS:1</fullName>
    </submittedName>
</protein>
<accession>A0ABN7WR67</accession>
<dbReference type="InterPro" id="IPR052035">
    <property type="entry name" value="ZnF_BED_domain_contain"/>
</dbReference>
<proteinExistence type="predicted"/>
<dbReference type="EMBL" id="CAJVQB010058881">
    <property type="protein sequence ID" value="CAG8838758.1"/>
    <property type="molecule type" value="Genomic_DNA"/>
</dbReference>